<reference evidence="3" key="2">
    <citation type="journal article" date="2017" name="J. Anim. Genet.">
        <title>Multiple reference genome sequences of hot pepper reveal the massive evolution of plant disease resistance genes by retroduplication.</title>
        <authorList>
            <person name="Kim S."/>
            <person name="Park J."/>
            <person name="Yeom S.-I."/>
            <person name="Kim Y.-M."/>
            <person name="Seo E."/>
            <person name="Kim K.-T."/>
            <person name="Kim M.-S."/>
            <person name="Lee J.M."/>
            <person name="Cheong K."/>
            <person name="Shin H.-S."/>
            <person name="Kim S.-B."/>
            <person name="Han K."/>
            <person name="Lee J."/>
            <person name="Park M."/>
            <person name="Lee H.-A."/>
            <person name="Lee H.-Y."/>
            <person name="Lee Y."/>
            <person name="Oh S."/>
            <person name="Lee J.H."/>
            <person name="Choi E."/>
            <person name="Choi E."/>
            <person name="Lee S.E."/>
            <person name="Jeon J."/>
            <person name="Kim H."/>
            <person name="Choi G."/>
            <person name="Song H."/>
            <person name="Lee J."/>
            <person name="Lee S.-C."/>
            <person name="Kwon J.-K."/>
            <person name="Lee H.-Y."/>
            <person name="Koo N."/>
            <person name="Hong Y."/>
            <person name="Kim R.W."/>
            <person name="Kang W.-H."/>
            <person name="Huh J.H."/>
            <person name="Kang B.-C."/>
            <person name="Yang T.-J."/>
            <person name="Lee Y.-H."/>
            <person name="Bennetzen J.L."/>
            <person name="Choi D."/>
        </authorList>
    </citation>
    <scope>NUCLEOTIDE SEQUENCE [LARGE SCALE GENOMIC DNA]</scope>
    <source>
        <strain evidence="3">cv. PBC81</strain>
    </source>
</reference>
<dbReference type="InterPro" id="IPR001950">
    <property type="entry name" value="SUI1"/>
</dbReference>
<dbReference type="EMBL" id="MLFT02000178">
    <property type="protein sequence ID" value="PHT28816.1"/>
    <property type="molecule type" value="Genomic_DNA"/>
</dbReference>
<evidence type="ECO:0000259" key="1">
    <source>
        <dbReference type="PROSITE" id="PS50296"/>
    </source>
</evidence>
<evidence type="ECO:0000313" key="3">
    <source>
        <dbReference type="Proteomes" id="UP000224567"/>
    </source>
</evidence>
<dbReference type="Pfam" id="PF01253">
    <property type="entry name" value="SUI1"/>
    <property type="match status" value="1"/>
</dbReference>
<dbReference type="Proteomes" id="UP000224567">
    <property type="component" value="Unassembled WGS sequence"/>
</dbReference>
<evidence type="ECO:0000313" key="2">
    <source>
        <dbReference type="EMBL" id="PHT28816.1"/>
    </source>
</evidence>
<comment type="caution">
    <text evidence="2">The sequence shown here is derived from an EMBL/GenBank/DDBJ whole genome shotgun (WGS) entry which is preliminary data.</text>
</comment>
<gene>
    <name evidence="2" type="ORF">CQW23_31583</name>
</gene>
<dbReference type="GO" id="GO:0003743">
    <property type="term" value="F:translation initiation factor activity"/>
    <property type="evidence" value="ECO:0007669"/>
    <property type="project" value="InterPro"/>
</dbReference>
<protein>
    <submittedName>
        <fullName evidence="2">Protein translation factor SUI1-like protein</fullName>
    </submittedName>
</protein>
<dbReference type="STRING" id="33114.A0A2G2V755"/>
<feature type="domain" description="SUI1" evidence="1">
    <location>
        <begin position="39"/>
        <end position="86"/>
    </location>
</feature>
<dbReference type="OrthoDB" id="10248435at2759"/>
<dbReference type="InterPro" id="IPR036877">
    <property type="entry name" value="SUI1_dom_sf"/>
</dbReference>
<keyword evidence="3" id="KW-1185">Reference proteome</keyword>
<sequence>MESSLPSIYMVDIDVQIPSTFDPFVEVKDSGAPEAKEYVHIRIQQSNGKKILTTVQGLRKELSYKKILKNLKKEFYCNENVVQDNEL</sequence>
<dbReference type="PROSITE" id="PS50296">
    <property type="entry name" value="SUI1"/>
    <property type="match status" value="1"/>
</dbReference>
<name>A0A2G2V755_CAPBA</name>
<dbReference type="PANTHER" id="PTHR10388">
    <property type="entry name" value="EUKARYOTIC TRANSLATION INITIATION FACTOR SUI1"/>
    <property type="match status" value="1"/>
</dbReference>
<proteinExistence type="predicted"/>
<dbReference type="AlphaFoldDB" id="A0A2G2V755"/>
<reference evidence="2 3" key="1">
    <citation type="journal article" date="2017" name="Genome Biol.">
        <title>New reference genome sequences of hot pepper reveal the massive evolution of plant disease-resistance genes by retroduplication.</title>
        <authorList>
            <person name="Kim S."/>
            <person name="Park J."/>
            <person name="Yeom S.I."/>
            <person name="Kim Y.M."/>
            <person name="Seo E."/>
            <person name="Kim K.T."/>
            <person name="Kim M.S."/>
            <person name="Lee J.M."/>
            <person name="Cheong K."/>
            <person name="Shin H.S."/>
            <person name="Kim S.B."/>
            <person name="Han K."/>
            <person name="Lee J."/>
            <person name="Park M."/>
            <person name="Lee H.A."/>
            <person name="Lee H.Y."/>
            <person name="Lee Y."/>
            <person name="Oh S."/>
            <person name="Lee J.H."/>
            <person name="Choi E."/>
            <person name="Choi E."/>
            <person name="Lee S.E."/>
            <person name="Jeon J."/>
            <person name="Kim H."/>
            <person name="Choi G."/>
            <person name="Song H."/>
            <person name="Lee J."/>
            <person name="Lee S.C."/>
            <person name="Kwon J.K."/>
            <person name="Lee H.Y."/>
            <person name="Koo N."/>
            <person name="Hong Y."/>
            <person name="Kim R.W."/>
            <person name="Kang W.H."/>
            <person name="Huh J.H."/>
            <person name="Kang B.C."/>
            <person name="Yang T.J."/>
            <person name="Lee Y.H."/>
            <person name="Bennetzen J.L."/>
            <person name="Choi D."/>
        </authorList>
    </citation>
    <scope>NUCLEOTIDE SEQUENCE [LARGE SCALE GENOMIC DNA]</scope>
    <source>
        <strain evidence="3">cv. PBC81</strain>
    </source>
</reference>
<organism evidence="2 3">
    <name type="scientific">Capsicum baccatum</name>
    <name type="common">Peruvian pepper</name>
    <dbReference type="NCBI Taxonomy" id="33114"/>
    <lineage>
        <taxon>Eukaryota</taxon>
        <taxon>Viridiplantae</taxon>
        <taxon>Streptophyta</taxon>
        <taxon>Embryophyta</taxon>
        <taxon>Tracheophyta</taxon>
        <taxon>Spermatophyta</taxon>
        <taxon>Magnoliopsida</taxon>
        <taxon>eudicotyledons</taxon>
        <taxon>Gunneridae</taxon>
        <taxon>Pentapetalae</taxon>
        <taxon>asterids</taxon>
        <taxon>lamiids</taxon>
        <taxon>Solanales</taxon>
        <taxon>Solanaceae</taxon>
        <taxon>Solanoideae</taxon>
        <taxon>Capsiceae</taxon>
        <taxon>Capsicum</taxon>
    </lineage>
</organism>
<dbReference type="SUPFAM" id="SSF55159">
    <property type="entry name" value="eIF1-like"/>
    <property type="match status" value="1"/>
</dbReference>
<accession>A0A2G2V755</accession>
<dbReference type="Gene3D" id="3.30.780.10">
    <property type="entry name" value="SUI1-like domain"/>
    <property type="match status" value="1"/>
</dbReference>